<keyword evidence="3" id="KW-1185">Reference proteome</keyword>
<dbReference type="Gene3D" id="2.80.10.50">
    <property type="match status" value="1"/>
</dbReference>
<dbReference type="InterPro" id="IPR035992">
    <property type="entry name" value="Ricin_B-like_lectins"/>
</dbReference>
<dbReference type="Proteomes" id="UP000016567">
    <property type="component" value="Unassembled WGS sequence"/>
</dbReference>
<evidence type="ECO:0000259" key="1">
    <source>
        <dbReference type="SMART" id="SM00458"/>
    </source>
</evidence>
<dbReference type="InterPro" id="IPR032048">
    <property type="entry name" value="TGase_elicitor"/>
</dbReference>
<reference evidence="2 3" key="1">
    <citation type="submission" date="2013-09" db="EMBL/GenBank/DDBJ databases">
        <title>Whole genome shotgun sequence of Vibrio azureus NBRC 104587.</title>
        <authorList>
            <person name="Isaki S."/>
            <person name="Hosoyama A."/>
            <person name="Numata M."/>
            <person name="Hashimoto M."/>
            <person name="Hosoyama Y."/>
            <person name="Tsuchikane K."/>
            <person name="Noguchi M."/>
            <person name="Hirakata S."/>
            <person name="Ichikawa N."/>
            <person name="Ohji S."/>
            <person name="Yamazoe A."/>
            <person name="Fujita N."/>
        </authorList>
    </citation>
    <scope>NUCLEOTIDE SEQUENCE [LARGE SCALE GENOMIC DNA]</scope>
    <source>
        <strain evidence="2 3">NBRC 104587</strain>
    </source>
</reference>
<dbReference type="GO" id="GO:0016755">
    <property type="term" value="F:aminoacyltransferase activity"/>
    <property type="evidence" value="ECO:0007669"/>
    <property type="project" value="InterPro"/>
</dbReference>
<dbReference type="Pfam" id="PF00652">
    <property type="entry name" value="Ricin_B_lectin"/>
    <property type="match status" value="1"/>
</dbReference>
<dbReference type="Pfam" id="PF16683">
    <property type="entry name" value="TGase_elicitor"/>
    <property type="match status" value="1"/>
</dbReference>
<dbReference type="STRING" id="1219077.VAZ01S_013_00960"/>
<dbReference type="SUPFAM" id="SSF50370">
    <property type="entry name" value="Ricin B-like lectins"/>
    <property type="match status" value="1"/>
</dbReference>
<gene>
    <name evidence="2" type="ORF">VAZ01S_013_00960</name>
</gene>
<dbReference type="AlphaFoldDB" id="U3C8B6"/>
<organism evidence="2 3">
    <name type="scientific">Vibrio azureus NBRC 104587</name>
    <dbReference type="NCBI Taxonomy" id="1219077"/>
    <lineage>
        <taxon>Bacteria</taxon>
        <taxon>Pseudomonadati</taxon>
        <taxon>Pseudomonadota</taxon>
        <taxon>Gammaproteobacteria</taxon>
        <taxon>Vibrionales</taxon>
        <taxon>Vibrionaceae</taxon>
        <taxon>Vibrio</taxon>
    </lineage>
</organism>
<evidence type="ECO:0000313" key="3">
    <source>
        <dbReference type="Proteomes" id="UP000016567"/>
    </source>
</evidence>
<proteinExistence type="predicted"/>
<dbReference type="PROSITE" id="PS50231">
    <property type="entry name" value="RICIN_B_LECTIN"/>
    <property type="match status" value="1"/>
</dbReference>
<dbReference type="eggNOG" id="ENOG50333MN">
    <property type="taxonomic scope" value="Bacteria"/>
</dbReference>
<protein>
    <recommendedName>
        <fullName evidence="1">Ricin B lectin domain-containing protein</fullName>
    </recommendedName>
</protein>
<dbReference type="RefSeq" id="WP_021708468.1">
    <property type="nucleotide sequence ID" value="NZ_BAOB01000560.1"/>
</dbReference>
<dbReference type="OrthoDB" id="5888723at2"/>
<feature type="domain" description="Ricin B lectin" evidence="1">
    <location>
        <begin position="494"/>
        <end position="609"/>
    </location>
</feature>
<dbReference type="InterPro" id="IPR000772">
    <property type="entry name" value="Ricin_B_lectin"/>
</dbReference>
<name>U3C8B6_9VIBR</name>
<accession>U3C8B6</accession>
<dbReference type="EMBL" id="BATL01000013">
    <property type="protein sequence ID" value="GAD74688.1"/>
    <property type="molecule type" value="Genomic_DNA"/>
</dbReference>
<evidence type="ECO:0000313" key="2">
    <source>
        <dbReference type="EMBL" id="GAD74688.1"/>
    </source>
</evidence>
<dbReference type="SMART" id="SM00458">
    <property type="entry name" value="RICIN"/>
    <property type="match status" value="1"/>
</dbReference>
<comment type="caution">
    <text evidence="2">The sequence shown here is derived from an EMBL/GenBank/DDBJ whole genome shotgun (WGS) entry which is preliminary data.</text>
</comment>
<sequence>MKKIVTLLCWVPSFAALSGEQSIKEFMQAFQENPQAVMDALPVKRGAYNPSSEIENLDVYRKEVRDAIIEKSTSRERRSLSARRSNDDPARLVDAGQALVRNLYQLHNTTPNVKRLHSQPWSDTYWPLYSGGAAWRYADRELRASTWKQYYDFSHINKPVSYYQGNARQDLSPSEKYDLLVGDGEFTLTKKSWDAGRGYYESSGHVERWMGLCHGWAAAAYMLPRPKNTVVVPDANGESLTFYPSDIKALGTLLWSEAPFDSRFIGGRCNIQNPEKDENGRVIDPNCHDNNPASWHLAVLNQLGISERSLIMDATFDYQVWNQPLLGYQVQYFNPQTHTSSSNPAEVVIPLQNYQNDRFSQYRANNAEYVVGVKMTVEYMVETRPTHRTSDNPNYDGVTRVTYFYDLELDESGNTIGGEWYQNRHPDFLWTPLPNEEAQSYYDGWGGWDLSQPVPQHWQTQAPKAARYSQPLTSIVKALFTASSQDSGQDNSWKRIKTNTSDRTQCLDVEVAETEKGMGSNVYGWRCHYGENQQWKLTSSGQLINRATPELCLDQSGIYITMELCNNSITQKWRWSNGQLKNQLDNAIRWNSRTWLVEADINGSQWYFE</sequence>